<dbReference type="InterPro" id="IPR000551">
    <property type="entry name" value="MerR-type_HTH_dom"/>
</dbReference>
<proteinExistence type="predicted"/>
<dbReference type="EMBL" id="CP045810">
    <property type="protein sequence ID" value="QHN39285.1"/>
    <property type="molecule type" value="Genomic_DNA"/>
</dbReference>
<dbReference type="GO" id="GO:0006355">
    <property type="term" value="P:regulation of DNA-templated transcription"/>
    <property type="evidence" value="ECO:0007669"/>
    <property type="project" value="InterPro"/>
</dbReference>
<dbReference type="Gene3D" id="1.10.1660.10">
    <property type="match status" value="1"/>
</dbReference>
<reference evidence="1" key="1">
    <citation type="journal article" date="2021" name="Nat. Microbiol.">
        <title>Cocultivation of an ultrasmall environmental parasitic bacterium with lytic ability against bacteria associated with wastewater foams.</title>
        <authorList>
            <person name="Batinovic S."/>
            <person name="Rose J.J.A."/>
            <person name="Ratcliffe J."/>
            <person name="Seviour R.J."/>
            <person name="Petrovski S."/>
        </authorList>
    </citation>
    <scope>NUCLEOTIDE SEQUENCE</scope>
    <source>
        <strain evidence="1">CON44</strain>
    </source>
</reference>
<dbReference type="Pfam" id="PF13411">
    <property type="entry name" value="MerR_1"/>
    <property type="match status" value="1"/>
</dbReference>
<sequence>MEVRHNCALLPGVFVSSVTLPKDRYLLKTAEFAKAIGSSPKTVRNWRLAGLGPRPTRLSASDVRYTPEDIEAWVRAVKKAGSVQAVPFGGAK</sequence>
<gene>
    <name evidence="1" type="ORF">GII30_09020</name>
</gene>
<dbReference type="SUPFAM" id="SSF46955">
    <property type="entry name" value="Putative DNA-binding domain"/>
    <property type="match status" value="1"/>
</dbReference>
<name>A0A857MCU6_9ACTN</name>
<dbReference type="GO" id="GO:0003677">
    <property type="term" value="F:DNA binding"/>
    <property type="evidence" value="ECO:0007669"/>
    <property type="project" value="InterPro"/>
</dbReference>
<dbReference type="AlphaFoldDB" id="A0A857MCU6"/>
<protein>
    <submittedName>
        <fullName evidence="1">MerR family transcriptional regulator</fullName>
    </submittedName>
</protein>
<dbReference type="InterPro" id="IPR009061">
    <property type="entry name" value="DNA-bd_dom_put_sf"/>
</dbReference>
<organism evidence="1">
    <name type="scientific">Gordonia amarae</name>
    <dbReference type="NCBI Taxonomy" id="36821"/>
    <lineage>
        <taxon>Bacteria</taxon>
        <taxon>Bacillati</taxon>
        <taxon>Actinomycetota</taxon>
        <taxon>Actinomycetes</taxon>
        <taxon>Mycobacteriales</taxon>
        <taxon>Gordoniaceae</taxon>
        <taxon>Gordonia</taxon>
    </lineage>
</organism>
<accession>A0A857MCU6</accession>
<evidence type="ECO:0000313" key="1">
    <source>
        <dbReference type="EMBL" id="QHN39285.1"/>
    </source>
</evidence>